<feature type="transmembrane region" description="Helical" evidence="2">
    <location>
        <begin position="51"/>
        <end position="68"/>
    </location>
</feature>
<keyword evidence="2" id="KW-0472">Membrane</keyword>
<sequence length="188" mass="21443">MSGGTPTAGGLMRQRHSQGYASSGDDLEDDACSRPRPHSPKFPSTRTWIEVLENVLWIASAVFIIYLGDWHYNLIYILFHDGRIRRTPLYFGLFGVSLNVGFFVYTSMLVWGVRKSSERWELSSTDALPYVTTVGLVSFCLFCFALWPIWSFLTLPLVFTLFMAGMVILPYMVLGRFAQQPSDMFRID</sequence>
<keyword evidence="4" id="KW-1185">Reference proteome</keyword>
<reference evidence="3 4" key="1">
    <citation type="submission" date="2019-05" db="EMBL/GenBank/DDBJ databases">
        <title>Mikania micrantha, genome provides insights into the molecular mechanism of rapid growth.</title>
        <authorList>
            <person name="Liu B."/>
        </authorList>
    </citation>
    <scope>NUCLEOTIDE SEQUENCE [LARGE SCALE GENOMIC DNA]</scope>
    <source>
        <strain evidence="3">NLD-2019</strain>
        <tissue evidence="3">Leaf</tissue>
    </source>
</reference>
<name>A0A5N6PIS8_9ASTR</name>
<evidence type="ECO:0000313" key="3">
    <source>
        <dbReference type="EMBL" id="KAD6454614.1"/>
    </source>
</evidence>
<evidence type="ECO:0000256" key="1">
    <source>
        <dbReference type="SAM" id="MobiDB-lite"/>
    </source>
</evidence>
<comment type="caution">
    <text evidence="3">The sequence shown here is derived from an EMBL/GenBank/DDBJ whole genome shotgun (WGS) entry which is preliminary data.</text>
</comment>
<protein>
    <recommendedName>
        <fullName evidence="5">Transmembrane protein 128</fullName>
    </recommendedName>
</protein>
<evidence type="ECO:0000256" key="2">
    <source>
        <dbReference type="SAM" id="Phobius"/>
    </source>
</evidence>
<proteinExistence type="predicted"/>
<dbReference type="EMBL" id="SZYD01000004">
    <property type="protein sequence ID" value="KAD6454614.1"/>
    <property type="molecule type" value="Genomic_DNA"/>
</dbReference>
<gene>
    <name evidence="3" type="ORF">E3N88_09320</name>
</gene>
<dbReference type="InterPro" id="IPR033579">
    <property type="entry name" value="TMEM128"/>
</dbReference>
<feature type="transmembrane region" description="Helical" evidence="2">
    <location>
        <begin position="153"/>
        <end position="174"/>
    </location>
</feature>
<dbReference type="OrthoDB" id="58903at2759"/>
<accession>A0A5N6PIS8</accession>
<dbReference type="Pfam" id="PF20479">
    <property type="entry name" value="TMEM128"/>
    <property type="match status" value="1"/>
</dbReference>
<keyword evidence="2" id="KW-0812">Transmembrane</keyword>
<dbReference type="AlphaFoldDB" id="A0A5N6PIS8"/>
<dbReference type="PANTHER" id="PTHR31134">
    <property type="entry name" value="TRANSMEMBRANE PROTEIN 128"/>
    <property type="match status" value="1"/>
</dbReference>
<keyword evidence="2" id="KW-1133">Transmembrane helix</keyword>
<feature type="transmembrane region" description="Helical" evidence="2">
    <location>
        <begin position="88"/>
        <end position="106"/>
    </location>
</feature>
<feature type="region of interest" description="Disordered" evidence="1">
    <location>
        <begin position="1"/>
        <end position="41"/>
    </location>
</feature>
<evidence type="ECO:0000313" key="4">
    <source>
        <dbReference type="Proteomes" id="UP000326396"/>
    </source>
</evidence>
<evidence type="ECO:0008006" key="5">
    <source>
        <dbReference type="Google" id="ProtNLM"/>
    </source>
</evidence>
<dbReference type="PANTHER" id="PTHR31134:SF1">
    <property type="entry name" value="TRANSMEMBRANE PROTEIN 128"/>
    <property type="match status" value="1"/>
</dbReference>
<organism evidence="3 4">
    <name type="scientific">Mikania micrantha</name>
    <name type="common">bitter vine</name>
    <dbReference type="NCBI Taxonomy" id="192012"/>
    <lineage>
        <taxon>Eukaryota</taxon>
        <taxon>Viridiplantae</taxon>
        <taxon>Streptophyta</taxon>
        <taxon>Embryophyta</taxon>
        <taxon>Tracheophyta</taxon>
        <taxon>Spermatophyta</taxon>
        <taxon>Magnoliopsida</taxon>
        <taxon>eudicotyledons</taxon>
        <taxon>Gunneridae</taxon>
        <taxon>Pentapetalae</taxon>
        <taxon>asterids</taxon>
        <taxon>campanulids</taxon>
        <taxon>Asterales</taxon>
        <taxon>Asteraceae</taxon>
        <taxon>Asteroideae</taxon>
        <taxon>Heliantheae alliance</taxon>
        <taxon>Eupatorieae</taxon>
        <taxon>Mikania</taxon>
    </lineage>
</organism>
<dbReference type="Proteomes" id="UP000326396">
    <property type="component" value="Linkage Group LG12"/>
</dbReference>
<feature type="transmembrane region" description="Helical" evidence="2">
    <location>
        <begin position="127"/>
        <end position="147"/>
    </location>
</feature>